<accession>A0AAW1J119</accession>
<keyword evidence="3" id="KW-0819">tRNA processing</keyword>
<dbReference type="AlphaFoldDB" id="A0AAW1J119"/>
<dbReference type="FunFam" id="3.30.70.3190:FF:000001">
    <property type="entry name" value="tRNA pseudouridine synthase Pus10"/>
    <property type="match status" value="1"/>
</dbReference>
<keyword evidence="11" id="KW-1185">Reference proteome</keyword>
<sequence>MEEEFKLFNDLLNIGCCKLCAVRYLCKKHIDFSNVEEYLFENRFHENAVKTDDETIYNMDYKKIKTNPCIVCLGLLQEESLTQIIQSDKLEKAKQYDSEVFTCSISMPAAILLRERSMQIYLKSQFPTFYKENTEIPLNRVWKVFVKNELGRYLQKEFENSDTCNFSINVAMSYALDIEELDHLRKMQPKMYLERATQRRKYNCELFSRKGVITALSNTPSNNFMTNYPVPPEIPSEFLQVKDIECKHNSIFFAGRYTKYSRDLSQSPWIIDGVKTMETSVQEIIFDSIKNVLGISENNLKFSSSGREDCDVRCLGKGRPFYIEVLDPVKTQISFKEFREIEKEVNKAALIGVFHLQNVDRSELTKVKEGEEEKTKDYNALCLSRDPVTQEQLDKINVCGKVEILQKTPIRVLHRRPLAIRNKTIYEMKAKAVEGEPNLIDLHLNTQAGTYVKEFVHGDFGRTTPNIGEIIGTEVDIIALDVTAINLDWPREIEYGSNDHTTSSDNNDISCRLIFSTLVAATSCYTIWEVTAAARITKC</sequence>
<dbReference type="GO" id="GO:0031119">
    <property type="term" value="P:tRNA pseudouridine synthesis"/>
    <property type="evidence" value="ECO:0007669"/>
    <property type="project" value="TreeGrafter"/>
</dbReference>
<dbReference type="PANTHER" id="PTHR21568:SF0">
    <property type="entry name" value="TRNA PSEUDOURIDINE SYNTHASE PUS10"/>
    <property type="match status" value="1"/>
</dbReference>
<dbReference type="InterPro" id="IPR048742">
    <property type="entry name" value="Pus10_N_euk"/>
</dbReference>
<dbReference type="GO" id="GO:0160148">
    <property type="term" value="F:tRNA pseudouridine(55) synthase activity"/>
    <property type="evidence" value="ECO:0007669"/>
    <property type="project" value="UniProtKB-EC"/>
</dbReference>
<dbReference type="EC" id="5.4.99.25" evidence="2"/>
<dbReference type="Gene3D" id="3.30.70.3190">
    <property type="match status" value="1"/>
</dbReference>
<comment type="caution">
    <text evidence="10">The sequence shown here is derived from an EMBL/GenBank/DDBJ whole genome shotgun (WGS) entry which is preliminary data.</text>
</comment>
<evidence type="ECO:0000256" key="6">
    <source>
        <dbReference type="ARBA" id="ARBA00079393"/>
    </source>
</evidence>
<dbReference type="FunFam" id="3.30.70.2510:FF:000001">
    <property type="entry name" value="tRNA pseudouridine synthase Pus10"/>
    <property type="match status" value="1"/>
</dbReference>
<dbReference type="InterPro" id="IPR020103">
    <property type="entry name" value="PsdUridine_synth_cat_dom_sf"/>
</dbReference>
<evidence type="ECO:0000256" key="1">
    <source>
        <dbReference type="ARBA" id="ARBA00009652"/>
    </source>
</evidence>
<dbReference type="Pfam" id="PF21238">
    <property type="entry name" value="Pus10_C"/>
    <property type="match status" value="1"/>
</dbReference>
<comment type="similarity">
    <text evidence="1">Belongs to the pseudouridine synthase Pus10 family.</text>
</comment>
<feature type="domain" description="Pus10 N-terminal eukaryotes" evidence="8">
    <location>
        <begin position="69"/>
        <end position="246"/>
    </location>
</feature>
<dbReference type="InterPro" id="IPR048741">
    <property type="entry name" value="Pus10-like_C"/>
</dbReference>
<dbReference type="PANTHER" id="PTHR21568">
    <property type="entry name" value="TRNA PSEUDOURIDINE SYNTHASE PUS10"/>
    <property type="match status" value="1"/>
</dbReference>
<dbReference type="Gene3D" id="3.30.70.2510">
    <property type="match status" value="1"/>
</dbReference>
<name>A0AAW1J119_POPJA</name>
<protein>
    <recommendedName>
        <fullName evidence="2">tRNA pseudouridine(55) synthase</fullName>
        <ecNumber evidence="2">5.4.99.25</ecNumber>
    </recommendedName>
    <alternativeName>
        <fullName evidence="7">tRNA pseudouridine 55 synthase</fullName>
    </alternativeName>
    <alternativeName>
        <fullName evidence="5">tRNA pseudouridylate synthase</fullName>
    </alternativeName>
    <alternativeName>
        <fullName evidence="6">tRNA-uridine isomerase</fullName>
    </alternativeName>
</protein>
<evidence type="ECO:0000259" key="8">
    <source>
        <dbReference type="Pfam" id="PF21237"/>
    </source>
</evidence>
<evidence type="ECO:0000256" key="5">
    <source>
        <dbReference type="ARBA" id="ARBA00075270"/>
    </source>
</evidence>
<dbReference type="GO" id="GO:0003723">
    <property type="term" value="F:RNA binding"/>
    <property type="evidence" value="ECO:0007669"/>
    <property type="project" value="InterPro"/>
</dbReference>
<proteinExistence type="inferred from homology"/>
<evidence type="ECO:0000259" key="9">
    <source>
        <dbReference type="Pfam" id="PF21238"/>
    </source>
</evidence>
<dbReference type="InterPro" id="IPR039894">
    <property type="entry name" value="Pus10-like"/>
</dbReference>
<organism evidence="10 11">
    <name type="scientific">Popillia japonica</name>
    <name type="common">Japanese beetle</name>
    <dbReference type="NCBI Taxonomy" id="7064"/>
    <lineage>
        <taxon>Eukaryota</taxon>
        <taxon>Metazoa</taxon>
        <taxon>Ecdysozoa</taxon>
        <taxon>Arthropoda</taxon>
        <taxon>Hexapoda</taxon>
        <taxon>Insecta</taxon>
        <taxon>Pterygota</taxon>
        <taxon>Neoptera</taxon>
        <taxon>Endopterygota</taxon>
        <taxon>Coleoptera</taxon>
        <taxon>Polyphaga</taxon>
        <taxon>Scarabaeiformia</taxon>
        <taxon>Scarabaeidae</taxon>
        <taxon>Rutelinae</taxon>
        <taxon>Popillia</taxon>
    </lineage>
</organism>
<dbReference type="Proteomes" id="UP001458880">
    <property type="component" value="Unassembled WGS sequence"/>
</dbReference>
<feature type="domain" description="Pus10-like C-terminal" evidence="9">
    <location>
        <begin position="252"/>
        <end position="485"/>
    </location>
</feature>
<evidence type="ECO:0000313" key="11">
    <source>
        <dbReference type="Proteomes" id="UP001458880"/>
    </source>
</evidence>
<dbReference type="EMBL" id="JASPKY010000451">
    <property type="protein sequence ID" value="KAK9696418.1"/>
    <property type="molecule type" value="Genomic_DNA"/>
</dbReference>
<evidence type="ECO:0000256" key="7">
    <source>
        <dbReference type="ARBA" id="ARBA00083669"/>
    </source>
</evidence>
<evidence type="ECO:0000256" key="4">
    <source>
        <dbReference type="ARBA" id="ARBA00023235"/>
    </source>
</evidence>
<dbReference type="SUPFAM" id="SSF55120">
    <property type="entry name" value="Pseudouridine synthase"/>
    <property type="match status" value="1"/>
</dbReference>
<evidence type="ECO:0000256" key="2">
    <source>
        <dbReference type="ARBA" id="ARBA00012787"/>
    </source>
</evidence>
<gene>
    <name evidence="10" type="ORF">QE152_g31917</name>
</gene>
<evidence type="ECO:0000256" key="3">
    <source>
        <dbReference type="ARBA" id="ARBA00022694"/>
    </source>
</evidence>
<reference evidence="10 11" key="1">
    <citation type="journal article" date="2024" name="BMC Genomics">
        <title>De novo assembly and annotation of Popillia japonica's genome with initial clues to its potential as an invasive pest.</title>
        <authorList>
            <person name="Cucini C."/>
            <person name="Boschi S."/>
            <person name="Funari R."/>
            <person name="Cardaioli E."/>
            <person name="Iannotti N."/>
            <person name="Marturano G."/>
            <person name="Paoli F."/>
            <person name="Bruttini M."/>
            <person name="Carapelli A."/>
            <person name="Frati F."/>
            <person name="Nardi F."/>
        </authorList>
    </citation>
    <scope>NUCLEOTIDE SEQUENCE [LARGE SCALE GENOMIC DNA]</scope>
    <source>
        <strain evidence="10">DMR45628</strain>
    </source>
</reference>
<evidence type="ECO:0000313" key="10">
    <source>
        <dbReference type="EMBL" id="KAK9696418.1"/>
    </source>
</evidence>
<dbReference type="Pfam" id="PF21237">
    <property type="entry name" value="Pus10_N_euk"/>
    <property type="match status" value="1"/>
</dbReference>
<keyword evidence="4" id="KW-0413">Isomerase</keyword>